<dbReference type="Ensembl" id="ENSPKIT00000016842.1">
    <property type="protein sequence ID" value="ENSPKIP00000035902.1"/>
    <property type="gene ID" value="ENSPKIG00000014670.1"/>
</dbReference>
<feature type="compositionally biased region" description="Polar residues" evidence="4">
    <location>
        <begin position="189"/>
        <end position="202"/>
    </location>
</feature>
<keyword evidence="7" id="KW-1185">Reference proteome</keyword>
<evidence type="ECO:0000313" key="7">
    <source>
        <dbReference type="Proteomes" id="UP000261540"/>
    </source>
</evidence>
<feature type="domain" description="Ig-like" evidence="5">
    <location>
        <begin position="3"/>
        <end position="100"/>
    </location>
</feature>
<keyword evidence="2" id="KW-0812">Transmembrane</keyword>
<dbReference type="Proteomes" id="UP000261540">
    <property type="component" value="Unplaced"/>
</dbReference>
<accession>A0A3B3SYP9</accession>
<feature type="region of interest" description="Disordered" evidence="4">
    <location>
        <begin position="107"/>
        <end position="219"/>
    </location>
</feature>
<reference evidence="6" key="2">
    <citation type="submission" date="2025-09" db="UniProtKB">
        <authorList>
            <consortium name="Ensembl"/>
        </authorList>
    </citation>
    <scope>IDENTIFICATION</scope>
</reference>
<protein>
    <recommendedName>
        <fullName evidence="5">Ig-like domain-containing protein</fullName>
    </recommendedName>
</protein>
<reference evidence="6" key="1">
    <citation type="submission" date="2025-08" db="UniProtKB">
        <authorList>
            <consortium name="Ensembl"/>
        </authorList>
    </citation>
    <scope>IDENTIFICATION</scope>
</reference>
<dbReference type="GO" id="GO:0005886">
    <property type="term" value="C:plasma membrane"/>
    <property type="evidence" value="ECO:0007669"/>
    <property type="project" value="TreeGrafter"/>
</dbReference>
<dbReference type="PROSITE" id="PS50835">
    <property type="entry name" value="IG_LIKE"/>
    <property type="match status" value="1"/>
</dbReference>
<feature type="compositionally biased region" description="Low complexity" evidence="4">
    <location>
        <begin position="112"/>
        <end position="130"/>
    </location>
</feature>
<name>A0A3B3SYP9_9TELE</name>
<dbReference type="InterPro" id="IPR013106">
    <property type="entry name" value="Ig_V-set"/>
</dbReference>
<dbReference type="Pfam" id="PF07686">
    <property type="entry name" value="V-set"/>
    <property type="match status" value="1"/>
</dbReference>
<dbReference type="STRING" id="1676925.ENSPKIP00000035902"/>
<comment type="subcellular location">
    <subcellularLocation>
        <location evidence="1">Membrane</location>
    </subcellularLocation>
</comment>
<dbReference type="AlphaFoldDB" id="A0A3B3SYP9"/>
<evidence type="ECO:0000256" key="4">
    <source>
        <dbReference type="SAM" id="MobiDB-lite"/>
    </source>
</evidence>
<sequence>MYPLHSAERSSTLKTFSYLSGQTGGSITIPCFYRQEHKNHVKSWCKSGNSPPCTSSTKATQTIADDPDNLVFLVTMTNLQQPDWGHYWCSVGEGRTKETSDSLFFLVTPSNDSETPLSDSETSLSDSETPLSDRETPLSDSETPLSDRETHLSDSETSLSDSETPLSDSETPLNDRETPLSDSEMPLNDSETPLSDSETPLSDSEMPLSDSETPLSDRETSYTFLKPVPGCLGHGRQDITGTPSLWRQGDTQSSWMRFT</sequence>
<keyword evidence="3" id="KW-0472">Membrane</keyword>
<dbReference type="InterPro" id="IPR050671">
    <property type="entry name" value="CD300_family_receptors"/>
</dbReference>
<evidence type="ECO:0000256" key="1">
    <source>
        <dbReference type="ARBA" id="ARBA00004370"/>
    </source>
</evidence>
<dbReference type="GO" id="GO:0004888">
    <property type="term" value="F:transmembrane signaling receptor activity"/>
    <property type="evidence" value="ECO:0007669"/>
    <property type="project" value="TreeGrafter"/>
</dbReference>
<dbReference type="InterPro" id="IPR013783">
    <property type="entry name" value="Ig-like_fold"/>
</dbReference>
<dbReference type="InterPro" id="IPR036179">
    <property type="entry name" value="Ig-like_dom_sf"/>
</dbReference>
<proteinExistence type="predicted"/>
<feature type="compositionally biased region" description="Low complexity" evidence="4">
    <location>
        <begin position="155"/>
        <end position="171"/>
    </location>
</feature>
<organism evidence="6 7">
    <name type="scientific">Paramormyrops kingsleyae</name>
    <dbReference type="NCBI Taxonomy" id="1676925"/>
    <lineage>
        <taxon>Eukaryota</taxon>
        <taxon>Metazoa</taxon>
        <taxon>Chordata</taxon>
        <taxon>Craniata</taxon>
        <taxon>Vertebrata</taxon>
        <taxon>Euteleostomi</taxon>
        <taxon>Actinopterygii</taxon>
        <taxon>Neopterygii</taxon>
        <taxon>Teleostei</taxon>
        <taxon>Osteoglossocephala</taxon>
        <taxon>Osteoglossomorpha</taxon>
        <taxon>Osteoglossiformes</taxon>
        <taxon>Mormyridae</taxon>
        <taxon>Paramormyrops</taxon>
    </lineage>
</organism>
<evidence type="ECO:0000313" key="6">
    <source>
        <dbReference type="Ensembl" id="ENSPKIP00000035902.1"/>
    </source>
</evidence>
<dbReference type="GeneTree" id="ENSGT00980000199013"/>
<dbReference type="InterPro" id="IPR007110">
    <property type="entry name" value="Ig-like_dom"/>
</dbReference>
<dbReference type="SUPFAM" id="SSF48726">
    <property type="entry name" value="Immunoglobulin"/>
    <property type="match status" value="1"/>
</dbReference>
<dbReference type="PANTHER" id="PTHR11860">
    <property type="entry name" value="POLYMERIC-IMMUNOGLOBULIN RECEPTOR"/>
    <property type="match status" value="1"/>
</dbReference>
<evidence type="ECO:0000256" key="2">
    <source>
        <dbReference type="ARBA" id="ARBA00022692"/>
    </source>
</evidence>
<feature type="compositionally biased region" description="Basic and acidic residues" evidence="4">
    <location>
        <begin position="145"/>
        <end position="154"/>
    </location>
</feature>
<evidence type="ECO:0000256" key="3">
    <source>
        <dbReference type="ARBA" id="ARBA00023136"/>
    </source>
</evidence>
<evidence type="ECO:0000259" key="5">
    <source>
        <dbReference type="PROSITE" id="PS50835"/>
    </source>
</evidence>
<dbReference type="Gene3D" id="2.60.40.10">
    <property type="entry name" value="Immunoglobulins"/>
    <property type="match status" value="1"/>
</dbReference>
<dbReference type="PANTHER" id="PTHR11860:SF87">
    <property type="entry name" value="CMRF35-LIKE MOLECULE 8"/>
    <property type="match status" value="1"/>
</dbReference>